<evidence type="ECO:0000256" key="2">
    <source>
        <dbReference type="ARBA" id="ARBA00022801"/>
    </source>
</evidence>
<reference evidence="4" key="1">
    <citation type="submission" date="2014-03" db="EMBL/GenBank/DDBJ databases">
        <authorList>
            <person name="Casaregola S."/>
        </authorList>
    </citation>
    <scope>NUCLEOTIDE SEQUENCE [LARGE SCALE GENOMIC DNA]</scope>
    <source>
        <strain evidence="4">CLIB 918</strain>
    </source>
</reference>
<organism evidence="4 5">
    <name type="scientific">Geotrichum candidum</name>
    <name type="common">Oospora lactis</name>
    <name type="synonym">Dipodascus geotrichum</name>
    <dbReference type="NCBI Taxonomy" id="1173061"/>
    <lineage>
        <taxon>Eukaryota</taxon>
        <taxon>Fungi</taxon>
        <taxon>Dikarya</taxon>
        <taxon>Ascomycota</taxon>
        <taxon>Saccharomycotina</taxon>
        <taxon>Dipodascomycetes</taxon>
        <taxon>Dipodascales</taxon>
        <taxon>Dipodascaceae</taxon>
        <taxon>Geotrichum</taxon>
    </lineage>
</organism>
<dbReference type="InterPro" id="IPR023943">
    <property type="entry name" value="Enolase-ppase_E1"/>
</dbReference>
<keyword evidence="5" id="KW-1185">Reference proteome</keyword>
<dbReference type="Gene3D" id="3.40.50.1000">
    <property type="entry name" value="HAD superfamily/HAD-like"/>
    <property type="match status" value="1"/>
</dbReference>
<dbReference type="GO" id="GO:0019509">
    <property type="term" value="P:L-methionine salvage from methylthioadenosine"/>
    <property type="evidence" value="ECO:0007669"/>
    <property type="project" value="InterPro"/>
</dbReference>
<dbReference type="InterPro" id="IPR036412">
    <property type="entry name" value="HAD-like_sf"/>
</dbReference>
<keyword evidence="1" id="KW-0028">Amino-acid biosynthesis</keyword>
<evidence type="ECO:0000313" key="5">
    <source>
        <dbReference type="Proteomes" id="UP000242525"/>
    </source>
</evidence>
<evidence type="ECO:0000313" key="4">
    <source>
        <dbReference type="EMBL" id="CDO54132.1"/>
    </source>
</evidence>
<dbReference type="InterPro" id="IPR023214">
    <property type="entry name" value="HAD_sf"/>
</dbReference>
<dbReference type="AlphaFoldDB" id="A0A0J9X9N7"/>
<keyword evidence="3" id="KW-0486">Methionine biosynthesis</keyword>
<dbReference type="NCBIfam" id="TIGR01691">
    <property type="entry name" value="enolase-ppase"/>
    <property type="match status" value="1"/>
</dbReference>
<dbReference type="SFLD" id="SFLDG01129">
    <property type="entry name" value="C1.5:_HAD__Beta-PGM__Phosphata"/>
    <property type="match status" value="1"/>
</dbReference>
<dbReference type="Pfam" id="PF00702">
    <property type="entry name" value="Hydrolase"/>
    <property type="match status" value="1"/>
</dbReference>
<evidence type="ECO:0000256" key="3">
    <source>
        <dbReference type="ARBA" id="ARBA00023167"/>
    </source>
</evidence>
<evidence type="ECO:0000256" key="1">
    <source>
        <dbReference type="ARBA" id="ARBA00022605"/>
    </source>
</evidence>
<dbReference type="SFLD" id="SFLDS00003">
    <property type="entry name" value="Haloacid_Dehalogenase"/>
    <property type="match status" value="1"/>
</dbReference>
<dbReference type="Gene3D" id="1.10.720.60">
    <property type="match status" value="1"/>
</dbReference>
<dbReference type="SUPFAM" id="SSF56784">
    <property type="entry name" value="HAD-like"/>
    <property type="match status" value="1"/>
</dbReference>
<dbReference type="OrthoDB" id="272500at2759"/>
<dbReference type="GO" id="GO:0000287">
    <property type="term" value="F:magnesium ion binding"/>
    <property type="evidence" value="ECO:0007669"/>
    <property type="project" value="InterPro"/>
</dbReference>
<dbReference type="Proteomes" id="UP000242525">
    <property type="component" value="Unassembled WGS sequence"/>
</dbReference>
<sequence length="274" mass="30374">MASTIKTLLLDIEGTICPIAFVKDVLYPYAYQTVLSKVPTLQQYFPLTPATSSSDPNDNDLLSYLKKFPSEVTSSPDTLIAHISSLIERDIKDTALKSLQGYLWKFGYESGEIKAPLFADVVPAIKKYSKELENGVSIYSSGSVPAQILLFKYVLNNDDPVAAALDINPYLTSYFDTVNAGPKTVTKSYTSIAEQLKLQPKDILFLSDNALEIDAALAAGFQAYLTVRPGNAPVSEALITEKNYKVITTLENLLVKKKRNKKKKNFVRLQRTNM</sequence>
<dbReference type="PANTHER" id="PTHR20371:SF1">
    <property type="entry name" value="ENOLASE-PHOSPHATASE E1"/>
    <property type="match status" value="1"/>
</dbReference>
<dbReference type="GO" id="GO:0043874">
    <property type="term" value="F:acireductone synthase activity"/>
    <property type="evidence" value="ECO:0007669"/>
    <property type="project" value="InterPro"/>
</dbReference>
<proteinExistence type="predicted"/>
<gene>
    <name evidence="4" type="ORF">BN980_GECA06s05125g</name>
</gene>
<name>A0A0J9X9N7_GEOCN</name>
<comment type="caution">
    <text evidence="4">The sequence shown here is derived from an EMBL/GenBank/DDBJ whole genome shotgun (WGS) entry which is preliminary data.</text>
</comment>
<dbReference type="STRING" id="1173061.A0A0J9X9N7"/>
<protein>
    <submittedName>
        <fullName evidence="4">Similar to Saccharomyces cerevisiae YEL038W UTR4 Protein with sequence similarity to 2,3-diketo-5-methylthiopentyl-1-phosphate enolase-phosphatases</fullName>
    </submittedName>
</protein>
<dbReference type="PANTHER" id="PTHR20371">
    <property type="entry name" value="ENOLASE-PHOSPHATASE E1"/>
    <property type="match status" value="1"/>
</dbReference>
<accession>A0A0J9X9N7</accession>
<keyword evidence="2" id="KW-0378">Hydrolase</keyword>
<dbReference type="EMBL" id="CCBN010000006">
    <property type="protein sequence ID" value="CDO54132.1"/>
    <property type="molecule type" value="Genomic_DNA"/>
</dbReference>
<dbReference type="SFLD" id="SFLDG01133">
    <property type="entry name" value="C1.5.4:_Enolase-phosphatase_Li"/>
    <property type="match status" value="1"/>
</dbReference>